<accession>X1R1S0</accession>
<dbReference type="InterPro" id="IPR054828">
    <property type="entry name" value="Vit_B12_bind_prot"/>
</dbReference>
<evidence type="ECO:0000259" key="2">
    <source>
        <dbReference type="PROSITE" id="PS50983"/>
    </source>
</evidence>
<dbReference type="PANTHER" id="PTHR30535">
    <property type="entry name" value="VITAMIN B12-BINDING PROTEIN"/>
    <property type="match status" value="1"/>
</dbReference>
<dbReference type="InterPro" id="IPR050902">
    <property type="entry name" value="ABC_Transporter_SBP"/>
</dbReference>
<dbReference type="PROSITE" id="PS50983">
    <property type="entry name" value="FE_B12_PBP"/>
    <property type="match status" value="1"/>
</dbReference>
<feature type="domain" description="Fe/B12 periplasmic-binding" evidence="2">
    <location>
        <begin position="1"/>
        <end position="208"/>
    </location>
</feature>
<keyword evidence="1" id="KW-0732">Signal</keyword>
<dbReference type="SUPFAM" id="SSF53807">
    <property type="entry name" value="Helical backbone' metal receptor"/>
    <property type="match status" value="1"/>
</dbReference>
<organism evidence="3">
    <name type="scientific">marine sediment metagenome</name>
    <dbReference type="NCBI Taxonomy" id="412755"/>
    <lineage>
        <taxon>unclassified sequences</taxon>
        <taxon>metagenomes</taxon>
        <taxon>ecological metagenomes</taxon>
    </lineage>
</organism>
<dbReference type="AlphaFoldDB" id="X1R1S0"/>
<dbReference type="EMBL" id="BARV01038079">
    <property type="protein sequence ID" value="GAI57045.1"/>
    <property type="molecule type" value="Genomic_DNA"/>
</dbReference>
<name>X1R1S0_9ZZZZ</name>
<dbReference type="PANTHER" id="PTHR30535:SF34">
    <property type="entry name" value="MOLYBDATE-BINDING PROTEIN MOLA"/>
    <property type="match status" value="1"/>
</dbReference>
<proteinExistence type="predicted"/>
<feature type="non-terminal residue" evidence="3">
    <location>
        <position position="208"/>
    </location>
</feature>
<dbReference type="InterPro" id="IPR002491">
    <property type="entry name" value="ABC_transptr_periplasmic_BD"/>
</dbReference>
<comment type="caution">
    <text evidence="3">The sequence shown here is derived from an EMBL/GenBank/DDBJ whole genome shotgun (WGS) entry which is preliminary data.</text>
</comment>
<evidence type="ECO:0000256" key="1">
    <source>
        <dbReference type="ARBA" id="ARBA00022729"/>
    </source>
</evidence>
<sequence length="208" mass="23233">QPDTEAVIAAKPDLVVTLQIEQQKRVADSLNRLGYRVLALKIEKMEELFTAIQKIGIATGCKQRADKLIENISGQLNYLKSKYNSTNRPKVLWVIQTEPLRVAGRNTFINEFIELLGGENAIGPTIQRYPPIGTEELLACNAEVIIQSAMGKTDISRQQQQAEVFWSKWASLPAVKNNKIYVVNSDTVLRLGPRLPQGVEIVGRCLHP</sequence>
<dbReference type="NCBIfam" id="NF038402">
    <property type="entry name" value="TroA_like"/>
    <property type="match status" value="1"/>
</dbReference>
<evidence type="ECO:0000313" key="3">
    <source>
        <dbReference type="EMBL" id="GAI57045.1"/>
    </source>
</evidence>
<protein>
    <recommendedName>
        <fullName evidence="2">Fe/B12 periplasmic-binding domain-containing protein</fullName>
    </recommendedName>
</protein>
<feature type="non-terminal residue" evidence="3">
    <location>
        <position position="1"/>
    </location>
</feature>
<gene>
    <name evidence="3" type="ORF">S06H3_58760</name>
</gene>
<reference evidence="3" key="1">
    <citation type="journal article" date="2014" name="Front. Microbiol.">
        <title>High frequency of phylogenetically diverse reductive dehalogenase-homologous genes in deep subseafloor sedimentary metagenomes.</title>
        <authorList>
            <person name="Kawai M."/>
            <person name="Futagami T."/>
            <person name="Toyoda A."/>
            <person name="Takaki Y."/>
            <person name="Nishi S."/>
            <person name="Hori S."/>
            <person name="Arai W."/>
            <person name="Tsubouchi T."/>
            <person name="Morono Y."/>
            <person name="Uchiyama I."/>
            <person name="Ito T."/>
            <person name="Fujiyama A."/>
            <person name="Inagaki F."/>
            <person name="Takami H."/>
        </authorList>
    </citation>
    <scope>NUCLEOTIDE SEQUENCE</scope>
    <source>
        <strain evidence="3">Expedition CK06-06</strain>
    </source>
</reference>
<dbReference type="Pfam" id="PF01497">
    <property type="entry name" value="Peripla_BP_2"/>
    <property type="match status" value="1"/>
</dbReference>
<dbReference type="Gene3D" id="3.40.50.1980">
    <property type="entry name" value="Nitrogenase molybdenum iron protein domain"/>
    <property type="match status" value="2"/>
</dbReference>